<dbReference type="InterPro" id="IPR050708">
    <property type="entry name" value="T6SS_VgrG/RHS"/>
</dbReference>
<dbReference type="GO" id="GO:0005102">
    <property type="term" value="F:signaling receptor binding"/>
    <property type="evidence" value="ECO:0007669"/>
    <property type="project" value="InterPro"/>
</dbReference>
<dbReference type="GO" id="GO:0019835">
    <property type="term" value="P:cytolysis"/>
    <property type="evidence" value="ECO:0007669"/>
    <property type="project" value="InterPro"/>
</dbReference>
<dbReference type="InterPro" id="IPR003060">
    <property type="entry name" value="Pyocin_killer"/>
</dbReference>
<dbReference type="GO" id="GO:0042742">
    <property type="term" value="P:defense response to bacterium"/>
    <property type="evidence" value="ECO:0007669"/>
    <property type="project" value="UniProtKB-KW"/>
</dbReference>
<keyword evidence="4" id="KW-0255">Endonuclease</keyword>
<evidence type="ECO:0000256" key="1">
    <source>
        <dbReference type="ARBA" id="ARBA00006811"/>
    </source>
</evidence>
<dbReference type="PANTHER" id="PTHR32305:SF15">
    <property type="entry name" value="PROTEIN RHSA-RELATED"/>
    <property type="match status" value="1"/>
</dbReference>
<dbReference type="AlphaFoldDB" id="A0A0M9BNS9"/>
<evidence type="ECO:0000256" key="6">
    <source>
        <dbReference type="ARBA" id="ARBA00023022"/>
    </source>
</evidence>
<dbReference type="GO" id="GO:0016787">
    <property type="term" value="F:hydrolase activity"/>
    <property type="evidence" value="ECO:0007669"/>
    <property type="project" value="UniProtKB-KW"/>
</dbReference>
<reference evidence="8 9" key="1">
    <citation type="submission" date="2015-08" db="EMBL/GenBank/DDBJ databases">
        <title>Draft genome sequence of cellulolytic and xylanolytic Paenibacillus sp. A59, isolated from a decaying forest soil from Patagonia, Argentina.</title>
        <authorList>
            <person name="Ghio S."/>
            <person name="Caceres A.M."/>
            <person name="Talia P."/>
            <person name="Grasso D."/>
            <person name="Campos E."/>
        </authorList>
    </citation>
    <scope>NUCLEOTIDE SEQUENCE [LARGE SCALE GENOMIC DNA]</scope>
    <source>
        <strain evidence="8 9">A59</strain>
    </source>
</reference>
<evidence type="ECO:0000256" key="2">
    <source>
        <dbReference type="ARBA" id="ARBA00022529"/>
    </source>
</evidence>
<keyword evidence="9" id="KW-1185">Reference proteome</keyword>
<accession>A0A0M9BNS9</accession>
<dbReference type="PRINTS" id="PR01300">
    <property type="entry name" value="PYOCINKILLER"/>
</dbReference>
<dbReference type="InterPro" id="IPR037146">
    <property type="entry name" value="Colicin/pyocin_DNase_dom_sf"/>
</dbReference>
<dbReference type="Gene3D" id="3.90.540.10">
    <property type="entry name" value="Colicin/pyocin, DNase domain"/>
    <property type="match status" value="1"/>
</dbReference>
<dbReference type="GO" id="GO:0031640">
    <property type="term" value="P:killing of cells of another organism"/>
    <property type="evidence" value="ECO:0007669"/>
    <property type="project" value="UniProtKB-KW"/>
</dbReference>
<dbReference type="EMBL" id="LITU01000059">
    <property type="protein sequence ID" value="KOY15749.1"/>
    <property type="molecule type" value="Genomic_DNA"/>
</dbReference>
<dbReference type="NCBIfam" id="TIGR03696">
    <property type="entry name" value="Rhs_assc_core"/>
    <property type="match status" value="1"/>
</dbReference>
<protein>
    <submittedName>
        <fullName evidence="8">Uncharacterized protein</fullName>
    </submittedName>
</protein>
<name>A0A0M9BNS9_9BACL</name>
<evidence type="ECO:0000313" key="9">
    <source>
        <dbReference type="Proteomes" id="UP000037688"/>
    </source>
</evidence>
<organism evidence="8 9">
    <name type="scientific">Paenibacillus xylanivorans</name>
    <dbReference type="NCBI Taxonomy" id="1705561"/>
    <lineage>
        <taxon>Bacteria</taxon>
        <taxon>Bacillati</taxon>
        <taxon>Bacillota</taxon>
        <taxon>Bacilli</taxon>
        <taxon>Bacillales</taxon>
        <taxon>Paenibacillaceae</taxon>
        <taxon>Paenibacillus</taxon>
    </lineage>
</organism>
<dbReference type="InterPro" id="IPR022385">
    <property type="entry name" value="Rhs_assc_core"/>
</dbReference>
<comment type="similarity">
    <text evidence="1">Belongs to the colicin/pyosin nuclease family.</text>
</comment>
<dbReference type="InterPro" id="IPR044925">
    <property type="entry name" value="His-Me_finger_sf"/>
</dbReference>
<evidence type="ECO:0000256" key="4">
    <source>
        <dbReference type="ARBA" id="ARBA00022759"/>
    </source>
</evidence>
<keyword evidence="3" id="KW-0540">Nuclease</keyword>
<dbReference type="Proteomes" id="UP000037688">
    <property type="component" value="Unassembled WGS sequence"/>
</dbReference>
<dbReference type="OrthoDB" id="9816549at2"/>
<sequence length="238" mass="26878">MLSAKEQRVNPFRYAAEMQDALTGHYYLRARFYNPLIARFTQEDTYRGDGLNLYAYVANNPIRYVDPSGYMCEVKGDVWGALSKPLTATQRRNSNSTGTVTGGYNSKDYQKILIGSHGNVGRIPSDIAVQLQGKTYKNFSDFQKSFWKAVSSSKYAQEFSSYHKANLSRMKGGNAPFADKTQQTGTAWPQMVYNIHHKTPISKGGAVFDLDNLLIIAPRTHAEILEVNYHGFYGFKRK</sequence>
<evidence type="ECO:0000256" key="5">
    <source>
        <dbReference type="ARBA" id="ARBA00022801"/>
    </source>
</evidence>
<keyword evidence="2" id="KW-0929">Antimicrobial</keyword>
<dbReference type="PANTHER" id="PTHR32305">
    <property type="match status" value="1"/>
</dbReference>
<dbReference type="Pfam" id="PF21431">
    <property type="entry name" value="Col-Pyo_DNase"/>
    <property type="match status" value="1"/>
</dbReference>
<comment type="caution">
    <text evidence="8">The sequence shown here is derived from an EMBL/GenBank/DDBJ whole genome shotgun (WGS) entry which is preliminary data.</text>
</comment>
<evidence type="ECO:0000313" key="8">
    <source>
        <dbReference type="EMBL" id="KOY15749.1"/>
    </source>
</evidence>
<gene>
    <name evidence="8" type="ORF">AMS66_13790</name>
</gene>
<dbReference type="PATRIC" id="fig|1705561.3.peg.2673"/>
<proteinExistence type="inferred from homology"/>
<keyword evidence="6" id="KW-0044">Antibiotic</keyword>
<dbReference type="GO" id="GO:0004519">
    <property type="term" value="F:endonuclease activity"/>
    <property type="evidence" value="ECO:0007669"/>
    <property type="project" value="UniProtKB-KW"/>
</dbReference>
<evidence type="ECO:0000256" key="3">
    <source>
        <dbReference type="ARBA" id="ARBA00022722"/>
    </source>
</evidence>
<evidence type="ECO:0000256" key="7">
    <source>
        <dbReference type="ARBA" id="ARBA00023048"/>
    </source>
</evidence>
<keyword evidence="5" id="KW-0378">Hydrolase</keyword>
<dbReference type="SUPFAM" id="SSF54060">
    <property type="entry name" value="His-Me finger endonucleases"/>
    <property type="match status" value="1"/>
</dbReference>
<keyword evidence="7" id="KW-0078">Bacteriocin</keyword>
<dbReference type="Gene3D" id="2.180.10.10">
    <property type="entry name" value="RHS repeat-associated core"/>
    <property type="match status" value="1"/>
</dbReference>